<feature type="signal peptide" evidence="1">
    <location>
        <begin position="1"/>
        <end position="22"/>
    </location>
</feature>
<protein>
    <recommendedName>
        <fullName evidence="4">Porin family protein</fullName>
    </recommendedName>
</protein>
<organism evidence="2 3">
    <name type="scientific">Salinivibrio costicola subsp. alcaliphilus</name>
    <dbReference type="NCBI Taxonomy" id="272773"/>
    <lineage>
        <taxon>Bacteria</taxon>
        <taxon>Pseudomonadati</taxon>
        <taxon>Pseudomonadota</taxon>
        <taxon>Gammaproteobacteria</taxon>
        <taxon>Vibrionales</taxon>
        <taxon>Vibrionaceae</taxon>
        <taxon>Salinivibrio</taxon>
    </lineage>
</organism>
<dbReference type="Proteomes" id="UP000189431">
    <property type="component" value="Unassembled WGS sequence"/>
</dbReference>
<gene>
    <name evidence="2" type="ORF">BZJ21_05895</name>
</gene>
<reference evidence="3" key="1">
    <citation type="submission" date="2017-01" db="EMBL/GenBank/DDBJ databases">
        <title>Draft genome of the species Salinivibrio costicola subsp. alcaliphilus.</title>
        <authorList>
            <person name="Lopez-Hermoso C."/>
            <person name="De La Haba R."/>
            <person name="Sanchez-Porro C."/>
            <person name="Ventosa A."/>
        </authorList>
    </citation>
    <scope>NUCLEOTIDE SEQUENCE [LARGE SCALE GENOMIC DNA]</scope>
    <source>
        <strain evidence="3">CBH448</strain>
    </source>
</reference>
<feature type="chain" id="PRO_5045972269" description="Porin family protein" evidence="1">
    <location>
        <begin position="23"/>
        <end position="157"/>
    </location>
</feature>
<dbReference type="RefSeq" id="WP_198533633.1">
    <property type="nucleotide sequence ID" value="NZ_MUFR01000012.1"/>
</dbReference>
<accession>A0ABX3KSJ8</accession>
<sequence length="157" mass="17190">MSVKQLGWLALALHVVATPAWAEKLTWNTAPELASEHFFIQSIPSASQGFDSWTVQSGYRYPLQNVSVYIGTQLKSETAQSTSAHGLLSGIDYHFTDKLRVSSQISHDNDNALIDQWGVSSRYQFSDAFGVNAGLDVEFDADAAPESIYQLGVGLSF</sequence>
<keyword evidence="1" id="KW-0732">Signal</keyword>
<evidence type="ECO:0000256" key="1">
    <source>
        <dbReference type="SAM" id="SignalP"/>
    </source>
</evidence>
<keyword evidence="3" id="KW-1185">Reference proteome</keyword>
<dbReference type="SUPFAM" id="SSF56935">
    <property type="entry name" value="Porins"/>
    <property type="match status" value="1"/>
</dbReference>
<dbReference type="EMBL" id="MUFR01000012">
    <property type="protein sequence ID" value="OOF34419.1"/>
    <property type="molecule type" value="Genomic_DNA"/>
</dbReference>
<name>A0ABX3KSJ8_SALCS</name>
<comment type="caution">
    <text evidence="2">The sequence shown here is derived from an EMBL/GenBank/DDBJ whole genome shotgun (WGS) entry which is preliminary data.</text>
</comment>
<proteinExistence type="predicted"/>
<evidence type="ECO:0008006" key="4">
    <source>
        <dbReference type="Google" id="ProtNLM"/>
    </source>
</evidence>
<evidence type="ECO:0000313" key="2">
    <source>
        <dbReference type="EMBL" id="OOF34419.1"/>
    </source>
</evidence>
<evidence type="ECO:0000313" key="3">
    <source>
        <dbReference type="Proteomes" id="UP000189431"/>
    </source>
</evidence>